<dbReference type="EnsemblMetazoa" id="AMEM009612-RA">
    <property type="protein sequence ID" value="AMEM009612-PA"/>
    <property type="gene ID" value="AMEM009612"/>
</dbReference>
<evidence type="ECO:0000256" key="3">
    <source>
        <dbReference type="ARBA" id="ARBA00022454"/>
    </source>
</evidence>
<dbReference type="STRING" id="30066.A0A182V6D7"/>
<feature type="region of interest" description="Disordered" evidence="5">
    <location>
        <begin position="202"/>
        <end position="226"/>
    </location>
</feature>
<comment type="subcellular location">
    <subcellularLocation>
        <location evidence="2">Chromosome</location>
    </subcellularLocation>
    <subcellularLocation>
        <location evidence="1">Nucleus</location>
    </subcellularLocation>
</comment>
<protein>
    <recommendedName>
        <fullName evidence="6">DUF4806 domain-containing protein</fullName>
    </recommendedName>
</protein>
<feature type="domain" description="DUF4806" evidence="6">
    <location>
        <begin position="237"/>
        <end position="320"/>
    </location>
</feature>
<feature type="compositionally biased region" description="Low complexity" evidence="5">
    <location>
        <begin position="210"/>
        <end position="226"/>
    </location>
</feature>
<evidence type="ECO:0000256" key="2">
    <source>
        <dbReference type="ARBA" id="ARBA00004286"/>
    </source>
</evidence>
<feature type="region of interest" description="Disordered" evidence="5">
    <location>
        <begin position="31"/>
        <end position="87"/>
    </location>
</feature>
<dbReference type="GO" id="GO:0000785">
    <property type="term" value="C:chromatin"/>
    <property type="evidence" value="ECO:0007669"/>
    <property type="project" value="TreeGrafter"/>
</dbReference>
<proteinExistence type="predicted"/>
<reference evidence="7" key="1">
    <citation type="submission" date="2020-05" db="UniProtKB">
        <authorList>
            <consortium name="EnsemblMetazoa"/>
        </authorList>
    </citation>
    <scope>IDENTIFICATION</scope>
    <source>
        <strain evidence="7">MAF</strain>
    </source>
</reference>
<evidence type="ECO:0000256" key="4">
    <source>
        <dbReference type="ARBA" id="ARBA00023242"/>
    </source>
</evidence>
<keyword evidence="3" id="KW-0158">Chromosome</keyword>
<dbReference type="GO" id="GO:0034080">
    <property type="term" value="P:CENP-A containing chromatin assembly"/>
    <property type="evidence" value="ECO:0007669"/>
    <property type="project" value="TreeGrafter"/>
</dbReference>
<feature type="compositionally biased region" description="Basic and acidic residues" evidence="5">
    <location>
        <begin position="31"/>
        <end position="65"/>
    </location>
</feature>
<dbReference type="InterPro" id="IPR032071">
    <property type="entry name" value="DUF4806"/>
</dbReference>
<feature type="region of interest" description="Disordered" evidence="5">
    <location>
        <begin position="342"/>
        <end position="384"/>
    </location>
</feature>
<dbReference type="GO" id="GO:0000775">
    <property type="term" value="C:chromosome, centromeric region"/>
    <property type="evidence" value="ECO:0007669"/>
    <property type="project" value="TreeGrafter"/>
</dbReference>
<dbReference type="PANTHER" id="PTHR16431:SF1">
    <property type="entry name" value="NEUROGENIC PROTEIN MASTERMIND"/>
    <property type="match status" value="1"/>
</dbReference>
<sequence length="423" mass="46875">MDNCHNYATTSKKKRIPISDDIHIIIKKFRDKDKHDEKPSTSGDHDYDDEHSMDSEELRRVRHQEPSSSSTLVGIASNSNSNSTTCPSGNALQTVGVASNHTVQVQLQPQQHIISLGQTHTGLVASSSSSSSSNANLACQSSSSSQSEDIKLILRKLSNIEELLKVVAEQSLSRLTTIKQETGATLPTASGGQLTAVEANQVIQQHHHQQQQPQQQQHHQQQHQQQTVPQGVELESCFKFPIRTLKELIELNKSICGDESLYNKLFEHLTKIRLDCDQNIVINALTSIVSDEVLDAVTWDTGKKFKLSSVVLFSDSLYVAWFKDKMKYDEYVTEMKDAIERSHKRHAKVKTKRNQQTNSSHQALQQQQQQQQQTQSLQPILHSPLGTSNSASTTAVVGAAPPGTVSSISCDNSALILKVDSLE</sequence>
<name>A0A182V6D7_ANOME</name>
<feature type="compositionally biased region" description="Low complexity" evidence="5">
    <location>
        <begin position="355"/>
        <end position="378"/>
    </location>
</feature>
<organism evidence="7 8">
    <name type="scientific">Anopheles merus</name>
    <name type="common">Mosquito</name>
    <dbReference type="NCBI Taxonomy" id="30066"/>
    <lineage>
        <taxon>Eukaryota</taxon>
        <taxon>Metazoa</taxon>
        <taxon>Ecdysozoa</taxon>
        <taxon>Arthropoda</taxon>
        <taxon>Hexapoda</taxon>
        <taxon>Insecta</taxon>
        <taxon>Pterygota</taxon>
        <taxon>Neoptera</taxon>
        <taxon>Endopterygota</taxon>
        <taxon>Diptera</taxon>
        <taxon>Nematocera</taxon>
        <taxon>Culicoidea</taxon>
        <taxon>Culicidae</taxon>
        <taxon>Anophelinae</taxon>
        <taxon>Anopheles</taxon>
    </lineage>
</organism>
<dbReference type="PANTHER" id="PTHR16431">
    <property type="entry name" value="NEUROGENIC PROTEIN MASTERMIND"/>
    <property type="match status" value="1"/>
</dbReference>
<dbReference type="GeneID" id="121603467"/>
<dbReference type="AlphaFoldDB" id="A0A182V6D7"/>
<evidence type="ECO:0000259" key="6">
    <source>
        <dbReference type="Pfam" id="PF16064"/>
    </source>
</evidence>
<dbReference type="RefSeq" id="XP_041788141.1">
    <property type="nucleotide sequence ID" value="XM_041932207.1"/>
</dbReference>
<dbReference type="Proteomes" id="UP000075903">
    <property type="component" value="Unassembled WGS sequence"/>
</dbReference>
<dbReference type="Pfam" id="PF16064">
    <property type="entry name" value="DUF4806"/>
    <property type="match status" value="1"/>
</dbReference>
<dbReference type="GO" id="GO:0005634">
    <property type="term" value="C:nucleus"/>
    <property type="evidence" value="ECO:0007669"/>
    <property type="project" value="UniProtKB-SubCell"/>
</dbReference>
<evidence type="ECO:0000256" key="5">
    <source>
        <dbReference type="SAM" id="MobiDB-lite"/>
    </source>
</evidence>
<evidence type="ECO:0000256" key="1">
    <source>
        <dbReference type="ARBA" id="ARBA00004123"/>
    </source>
</evidence>
<keyword evidence="8" id="KW-1185">Reference proteome</keyword>
<accession>A0A182V6D7</accession>
<dbReference type="VEuPathDB" id="VectorBase:AMEM009612"/>
<dbReference type="GO" id="GO:0007059">
    <property type="term" value="P:chromosome segregation"/>
    <property type="evidence" value="ECO:0007669"/>
    <property type="project" value="TreeGrafter"/>
</dbReference>
<evidence type="ECO:0000313" key="8">
    <source>
        <dbReference type="Proteomes" id="UP000075903"/>
    </source>
</evidence>
<dbReference type="VEuPathDB" id="VectorBase:AMEM21_004446"/>
<evidence type="ECO:0000313" key="7">
    <source>
        <dbReference type="EnsemblMetazoa" id="AMEM009612-PA"/>
    </source>
</evidence>
<feature type="compositionally biased region" description="Basic residues" evidence="5">
    <location>
        <begin position="342"/>
        <end position="353"/>
    </location>
</feature>
<keyword evidence="4" id="KW-0539">Nucleus</keyword>